<dbReference type="InterPro" id="IPR051203">
    <property type="entry name" value="Polysaccharide_Synthase-Rel"/>
</dbReference>
<comment type="similarity">
    <text evidence="1">Belongs to the polysaccharide synthase family.</text>
</comment>
<dbReference type="InterPro" id="IPR036291">
    <property type="entry name" value="NAD(P)-bd_dom_sf"/>
</dbReference>
<dbReference type="AlphaFoldDB" id="A0A382ICG0"/>
<proteinExistence type="inferred from homology"/>
<protein>
    <recommendedName>
        <fullName evidence="2">Polysaccharide biosynthesis protein CapD-like domain-containing protein</fullName>
    </recommendedName>
</protein>
<dbReference type="InterPro" id="IPR003869">
    <property type="entry name" value="Polysac_CapD-like"/>
</dbReference>
<dbReference type="PANTHER" id="PTHR43318:SF2">
    <property type="entry name" value="UDP-N-ACETYLGLUCOSAMINE 4,6-DEHYDRATASE (INVERTING)"/>
    <property type="match status" value="1"/>
</dbReference>
<evidence type="ECO:0000313" key="3">
    <source>
        <dbReference type="EMBL" id="SVB96937.1"/>
    </source>
</evidence>
<organism evidence="3">
    <name type="scientific">marine metagenome</name>
    <dbReference type="NCBI Taxonomy" id="408172"/>
    <lineage>
        <taxon>unclassified sequences</taxon>
        <taxon>metagenomes</taxon>
        <taxon>ecological metagenomes</taxon>
    </lineage>
</organism>
<dbReference type="SUPFAM" id="SSF51735">
    <property type="entry name" value="NAD(P)-binding Rossmann-fold domains"/>
    <property type="match status" value="1"/>
</dbReference>
<sequence length="342" mass="38644">MKKEIAEKLNDKIVLITGGTGSLGQALTKKLLETEVKTIRILSRNENKQVTMESQFDDKRLRFFIGDVREISRLFKAFEGVDVIFHAAALKHVPVVEYNPFEGIKTNVIGSQNVIDACMHEKIPVATCVGTDKAVSPLNTYGATKLLMEKLFVAANPYWNSEEIKTKFIALRYGNVLGSSGSVVPKFIKQIREKQKITITDPNMTRFSLTMSETLDFILESTFLGKSSEVFVPKLRAYSIMDLKDALVELVGEAQEEVISIRPGEKLHETLINADELRYTWEFDNKYIIFSPFREINEIKAGYPGIKKLEMSDSYSSNLVEKISKNELKKIIEESGLLDAEK</sequence>
<dbReference type="PANTHER" id="PTHR43318">
    <property type="entry name" value="UDP-N-ACETYLGLUCOSAMINE 4,6-DEHYDRATASE"/>
    <property type="match status" value="1"/>
</dbReference>
<dbReference type="Pfam" id="PF02719">
    <property type="entry name" value="Polysacc_synt_2"/>
    <property type="match status" value="1"/>
</dbReference>
<evidence type="ECO:0000259" key="2">
    <source>
        <dbReference type="Pfam" id="PF02719"/>
    </source>
</evidence>
<reference evidence="3" key="1">
    <citation type="submission" date="2018-05" db="EMBL/GenBank/DDBJ databases">
        <authorList>
            <person name="Lanie J.A."/>
            <person name="Ng W.-L."/>
            <person name="Kazmierczak K.M."/>
            <person name="Andrzejewski T.M."/>
            <person name="Davidsen T.M."/>
            <person name="Wayne K.J."/>
            <person name="Tettelin H."/>
            <person name="Glass J.I."/>
            <person name="Rusch D."/>
            <person name="Podicherti R."/>
            <person name="Tsui H.-C.T."/>
            <person name="Winkler M.E."/>
        </authorList>
    </citation>
    <scope>NUCLEOTIDE SEQUENCE</scope>
</reference>
<dbReference type="CDD" id="cd05237">
    <property type="entry name" value="UDP_invert_4-6DH_SDR_e"/>
    <property type="match status" value="1"/>
</dbReference>
<dbReference type="Gene3D" id="3.40.50.720">
    <property type="entry name" value="NAD(P)-binding Rossmann-like Domain"/>
    <property type="match status" value="1"/>
</dbReference>
<dbReference type="EMBL" id="UINC01066334">
    <property type="protein sequence ID" value="SVB96937.1"/>
    <property type="molecule type" value="Genomic_DNA"/>
</dbReference>
<accession>A0A382ICG0</accession>
<name>A0A382ICG0_9ZZZZ</name>
<feature type="domain" description="Polysaccharide biosynthesis protein CapD-like" evidence="2">
    <location>
        <begin position="14"/>
        <end position="289"/>
    </location>
</feature>
<evidence type="ECO:0000256" key="1">
    <source>
        <dbReference type="ARBA" id="ARBA00007430"/>
    </source>
</evidence>
<gene>
    <name evidence="3" type="ORF">METZ01_LOCUS249791</name>
</gene>